<proteinExistence type="predicted"/>
<dbReference type="HOGENOM" id="CLU_000288_57_2_1"/>
<dbReference type="eggNOG" id="KOG0265">
    <property type="taxonomic scope" value="Eukaryota"/>
</dbReference>
<dbReference type="EMBL" id="KE504162">
    <property type="protein sequence ID" value="EPS98779.1"/>
    <property type="molecule type" value="Genomic_DNA"/>
</dbReference>
<dbReference type="Proteomes" id="UP000015241">
    <property type="component" value="Unassembled WGS sequence"/>
</dbReference>
<dbReference type="GO" id="GO:0003723">
    <property type="term" value="F:RNA binding"/>
    <property type="evidence" value="ECO:0007669"/>
    <property type="project" value="TreeGrafter"/>
</dbReference>
<keyword evidence="6" id="KW-1185">Reference proteome</keyword>
<protein>
    <submittedName>
        <fullName evidence="5">Uncharacterized protein</fullName>
    </submittedName>
</protein>
<dbReference type="PROSITE" id="PS50294">
    <property type="entry name" value="WD_REPEATS_REGION"/>
    <property type="match status" value="1"/>
</dbReference>
<keyword evidence="2" id="KW-0677">Repeat</keyword>
<feature type="repeat" description="WD" evidence="3">
    <location>
        <begin position="330"/>
        <end position="369"/>
    </location>
</feature>
<gene>
    <name evidence="5" type="ORF">FOMPIDRAFT_1164921</name>
</gene>
<dbReference type="CDD" id="cd00200">
    <property type="entry name" value="WD40"/>
    <property type="match status" value="1"/>
</dbReference>
<dbReference type="AlphaFoldDB" id="S8FKD8"/>
<accession>S8FKD8</accession>
<evidence type="ECO:0000256" key="2">
    <source>
        <dbReference type="ARBA" id="ARBA00022737"/>
    </source>
</evidence>
<evidence type="ECO:0000256" key="4">
    <source>
        <dbReference type="SAM" id="MobiDB-lite"/>
    </source>
</evidence>
<dbReference type="OrthoDB" id="1068471at2759"/>
<sequence>MSKRGASPPPGGALIKRARSNEPTQNQIAISSSNDERQKALIRTVQRTSSLEAPIISLSGSHSAEILSCRFDSSGQNIAACSADRSVSLWRTYSPNDNYGLLSNLHKAPILDFQWSLFSQILYTVSADQTLNVTDLTTGQRLRKLRSHRGIINSLDRTMAGGAGVELVATGADDGTVRVWEGGDEGPKIPVSVFEIGCPVTSVCWSADGSNIYAGALDNEIHVLDLRKNEQVYTLTGHTDTPTSLSLSPNGHFLLSPSLSSQTIIHDVRPFSPSPARVHRVLMGAPAGFENTLLRGAWSRDDGGRRVAVGGADRTVCIWDVESAKVLYKLPGHKGTVTSVDFHPKEPIILTGSKDATMILGEIEPANAA</sequence>
<dbReference type="InterPro" id="IPR001680">
    <property type="entry name" value="WD40_rpt"/>
</dbReference>
<keyword evidence="1 3" id="KW-0853">WD repeat</keyword>
<dbReference type="Gene3D" id="2.130.10.10">
    <property type="entry name" value="YVTN repeat-like/Quinoprotein amine dehydrogenase"/>
    <property type="match status" value="1"/>
</dbReference>
<dbReference type="PANTHER" id="PTHR44006:SF1">
    <property type="entry name" value="U5 SMALL NUCLEAR RIBONUCLEOPROTEIN 40 KDA PROTEIN"/>
    <property type="match status" value="1"/>
</dbReference>
<evidence type="ECO:0000313" key="6">
    <source>
        <dbReference type="Proteomes" id="UP000015241"/>
    </source>
</evidence>
<feature type="region of interest" description="Disordered" evidence="4">
    <location>
        <begin position="1"/>
        <end position="29"/>
    </location>
</feature>
<dbReference type="SMART" id="SM00320">
    <property type="entry name" value="WD40"/>
    <property type="match status" value="7"/>
</dbReference>
<feature type="repeat" description="WD" evidence="3">
    <location>
        <begin position="59"/>
        <end position="90"/>
    </location>
</feature>
<evidence type="ECO:0000256" key="1">
    <source>
        <dbReference type="ARBA" id="ARBA00022574"/>
    </source>
</evidence>
<evidence type="ECO:0000256" key="3">
    <source>
        <dbReference type="PROSITE-ProRule" id="PRU00221"/>
    </source>
</evidence>
<dbReference type="PROSITE" id="PS50082">
    <property type="entry name" value="WD_REPEATS_2"/>
    <property type="match status" value="4"/>
</dbReference>
<dbReference type="FunCoup" id="S8FKD8">
    <property type="interactions" value="937"/>
</dbReference>
<dbReference type="GO" id="GO:0071013">
    <property type="term" value="C:catalytic step 2 spliceosome"/>
    <property type="evidence" value="ECO:0007669"/>
    <property type="project" value="TreeGrafter"/>
</dbReference>
<dbReference type="Pfam" id="PF00400">
    <property type="entry name" value="WD40"/>
    <property type="match status" value="6"/>
</dbReference>
<feature type="repeat" description="WD" evidence="3">
    <location>
        <begin position="145"/>
        <end position="181"/>
    </location>
</feature>
<dbReference type="InParanoid" id="S8FKD8"/>
<evidence type="ECO:0000313" key="5">
    <source>
        <dbReference type="EMBL" id="EPS98779.1"/>
    </source>
</evidence>
<dbReference type="SUPFAM" id="SSF50978">
    <property type="entry name" value="WD40 repeat-like"/>
    <property type="match status" value="1"/>
</dbReference>
<dbReference type="PANTHER" id="PTHR44006">
    <property type="entry name" value="U5 SMALL NUCLEAR RIBONUCLEOPROTEIN 40 KDA PROTEIN"/>
    <property type="match status" value="1"/>
</dbReference>
<feature type="repeat" description="WD" evidence="3">
    <location>
        <begin position="304"/>
        <end position="329"/>
    </location>
</feature>
<dbReference type="InterPro" id="IPR036322">
    <property type="entry name" value="WD40_repeat_dom_sf"/>
</dbReference>
<dbReference type="InterPro" id="IPR052234">
    <property type="entry name" value="U5_snRNP_Component"/>
</dbReference>
<name>S8FKD8_FOMSC</name>
<organism evidence="5 6">
    <name type="scientific">Fomitopsis schrenkii</name>
    <name type="common">Brown rot fungus</name>
    <dbReference type="NCBI Taxonomy" id="2126942"/>
    <lineage>
        <taxon>Eukaryota</taxon>
        <taxon>Fungi</taxon>
        <taxon>Dikarya</taxon>
        <taxon>Basidiomycota</taxon>
        <taxon>Agaricomycotina</taxon>
        <taxon>Agaricomycetes</taxon>
        <taxon>Polyporales</taxon>
        <taxon>Fomitopsis</taxon>
    </lineage>
</organism>
<dbReference type="InterPro" id="IPR015943">
    <property type="entry name" value="WD40/YVTN_repeat-like_dom_sf"/>
</dbReference>
<dbReference type="STRING" id="743788.S8FKD8"/>
<reference evidence="5 6" key="1">
    <citation type="journal article" date="2012" name="Science">
        <title>The Paleozoic origin of enzymatic lignin decomposition reconstructed from 31 fungal genomes.</title>
        <authorList>
            <person name="Floudas D."/>
            <person name="Binder M."/>
            <person name="Riley R."/>
            <person name="Barry K."/>
            <person name="Blanchette R.A."/>
            <person name="Henrissat B."/>
            <person name="Martinez A.T."/>
            <person name="Otillar R."/>
            <person name="Spatafora J.W."/>
            <person name="Yadav J.S."/>
            <person name="Aerts A."/>
            <person name="Benoit I."/>
            <person name="Boyd A."/>
            <person name="Carlson A."/>
            <person name="Copeland A."/>
            <person name="Coutinho P.M."/>
            <person name="de Vries R.P."/>
            <person name="Ferreira P."/>
            <person name="Findley K."/>
            <person name="Foster B."/>
            <person name="Gaskell J."/>
            <person name="Glotzer D."/>
            <person name="Gorecki P."/>
            <person name="Heitman J."/>
            <person name="Hesse C."/>
            <person name="Hori C."/>
            <person name="Igarashi K."/>
            <person name="Jurgens J.A."/>
            <person name="Kallen N."/>
            <person name="Kersten P."/>
            <person name="Kohler A."/>
            <person name="Kuees U."/>
            <person name="Kumar T.K.A."/>
            <person name="Kuo A."/>
            <person name="LaButti K."/>
            <person name="Larrondo L.F."/>
            <person name="Lindquist E."/>
            <person name="Ling A."/>
            <person name="Lombard V."/>
            <person name="Lucas S."/>
            <person name="Lundell T."/>
            <person name="Martin R."/>
            <person name="McLaughlin D.J."/>
            <person name="Morgenstern I."/>
            <person name="Morin E."/>
            <person name="Murat C."/>
            <person name="Nagy L.G."/>
            <person name="Nolan M."/>
            <person name="Ohm R.A."/>
            <person name="Patyshakuliyeva A."/>
            <person name="Rokas A."/>
            <person name="Ruiz-Duenas F.J."/>
            <person name="Sabat G."/>
            <person name="Salamov A."/>
            <person name="Samejima M."/>
            <person name="Schmutz J."/>
            <person name="Slot J.C."/>
            <person name="St John F."/>
            <person name="Stenlid J."/>
            <person name="Sun H."/>
            <person name="Sun S."/>
            <person name="Syed K."/>
            <person name="Tsang A."/>
            <person name="Wiebenga A."/>
            <person name="Young D."/>
            <person name="Pisabarro A."/>
            <person name="Eastwood D.C."/>
            <person name="Martin F."/>
            <person name="Cullen D."/>
            <person name="Grigoriev I.V."/>
            <person name="Hibbett D.S."/>
        </authorList>
    </citation>
    <scope>NUCLEOTIDE SEQUENCE</scope>
    <source>
        <strain evidence="6">FP-58527</strain>
    </source>
</reference>